<feature type="region of interest" description="Disordered" evidence="1">
    <location>
        <begin position="1"/>
        <end position="123"/>
    </location>
</feature>
<feature type="compositionally biased region" description="Polar residues" evidence="1">
    <location>
        <begin position="379"/>
        <end position="395"/>
    </location>
</feature>
<gene>
    <name evidence="2" type="ORF">T440DRAFT_508415</name>
</gene>
<dbReference type="AlphaFoldDB" id="A0A6A7B3H4"/>
<keyword evidence="3" id="KW-1185">Reference proteome</keyword>
<sequence length="934" mass="101753">MVPSPRKTRRASSTTTAFNQTWDEKDAASFDPSALPVAKIPRGWERKPETSRVGQGKEKKIWRRHDLRSRASKTLTEQDIEEEQLDAHSRAVKRRQHMSPKAMEKTTSVPNGTKRAFKATRWDRRKSVLPRKRAVRIQDPLNDMDEAIELGNDDSQDMDEEEQEDSIVDISTGSNRVEHVDVSLPVVEDRRSTFTFSMDATAPDDLPDYESIDEQEEDKSTMVHSPTEDVTLAKFFRSPAKSLSAGHTGSPEKIFYPQLPLGNDPDTVPEAPSAIIEDAESEQATENSTVGDTHTESLVLSEAILESVEVEVGLGDNRANVAYPALPVEAAVHEDNEDEHSDTDMSDSAATSHVDDDTLDTASSGDEASGEDNGEFTEASLQLDIQRQCNEQSPQLDEEMEDRQPDTNPQATTSSTSKLDKEQDNATSTVLEIHDHEEMHTSRSRHDENHVNLPQPCPEESLQDSVGPRTDDITDGLTLSFTPAKVASADPTPRKLHSPPPPPRTESGPDDFTMTIAIDDDTAILKDFLTRAAASKAEKAATHRRESLQNRRDSDVIRNALASPRKVLEDKDPNSPSKYDGELTLDLSQSLTLSLPNDSQMSPVPHTADRSGSPEEKSQRGSARRSSRAKKSRLPAPASSSTSVPAQQQTSKINIRRADGAEVVVLKKSDAQELATLTRANTRKNKQGAFGVAVRLFKLAADAASLPPIDDSTRELIVGKNVRWDETLAYYQENPETLAEAESLATPDELSMDAASTPRTKKSKVDKNAPPKARRVRTVNGTPGKGLLTPASLLPEAVQQEKEKASEKETAPAPPQQLPRPKPSRIKKMPVASSSAETKLPTLDVAPVGVIAGVTPSRKSRLAAPKKVVLPQTATTATTMGLLDGKENVLRPGISDATPKKGIPAPKVVIPTTVSAGAGAGVESGLPRRRGRKY</sequence>
<evidence type="ECO:0000313" key="3">
    <source>
        <dbReference type="Proteomes" id="UP000799423"/>
    </source>
</evidence>
<feature type="compositionally biased region" description="Low complexity" evidence="1">
    <location>
        <begin position="584"/>
        <end position="595"/>
    </location>
</feature>
<feature type="compositionally biased region" description="Basic and acidic residues" evidence="1">
    <location>
        <begin position="799"/>
        <end position="810"/>
    </location>
</feature>
<reference evidence="2" key="1">
    <citation type="submission" date="2020-01" db="EMBL/GenBank/DDBJ databases">
        <authorList>
            <consortium name="DOE Joint Genome Institute"/>
            <person name="Haridas S."/>
            <person name="Albert R."/>
            <person name="Binder M."/>
            <person name="Bloem J."/>
            <person name="Labutti K."/>
            <person name="Salamov A."/>
            <person name="Andreopoulos B."/>
            <person name="Baker S.E."/>
            <person name="Barry K."/>
            <person name="Bills G."/>
            <person name="Bluhm B.H."/>
            <person name="Cannon C."/>
            <person name="Castanera R."/>
            <person name="Culley D.E."/>
            <person name="Daum C."/>
            <person name="Ezra D."/>
            <person name="Gonzalez J.B."/>
            <person name="Henrissat B."/>
            <person name="Kuo A."/>
            <person name="Liang C."/>
            <person name="Lipzen A."/>
            <person name="Lutzoni F."/>
            <person name="Magnuson J."/>
            <person name="Mondo S."/>
            <person name="Nolan M."/>
            <person name="Ohm R."/>
            <person name="Pangilinan J."/>
            <person name="Park H.-J."/>
            <person name="Ramirez L."/>
            <person name="Alfaro M."/>
            <person name="Sun H."/>
            <person name="Tritt A."/>
            <person name="Yoshinaga Y."/>
            <person name="Zwiers L.-H."/>
            <person name="Turgeon B.G."/>
            <person name="Goodwin S.B."/>
            <person name="Spatafora J.W."/>
            <person name="Crous P.W."/>
            <person name="Grigoriev I.V."/>
        </authorList>
    </citation>
    <scope>NUCLEOTIDE SEQUENCE</scope>
    <source>
        <strain evidence="2">IPT5</strain>
    </source>
</reference>
<feature type="compositionally biased region" description="Basic residues" evidence="1">
    <location>
        <begin position="60"/>
        <end position="71"/>
    </location>
</feature>
<feature type="compositionally biased region" description="Basic residues" evidence="1">
    <location>
        <begin position="622"/>
        <end position="633"/>
    </location>
</feature>
<accession>A0A6A7B3H4</accession>
<feature type="compositionally biased region" description="Basic and acidic residues" evidence="1">
    <location>
        <begin position="432"/>
        <end position="450"/>
    </location>
</feature>
<feature type="region of interest" description="Disordered" evidence="1">
    <location>
        <begin position="151"/>
        <end position="174"/>
    </location>
</feature>
<feature type="compositionally biased region" description="Basic and acidic residues" evidence="1">
    <location>
        <begin position="42"/>
        <end position="59"/>
    </location>
</feature>
<protein>
    <submittedName>
        <fullName evidence="2">Uncharacterized protein</fullName>
    </submittedName>
</protein>
<dbReference type="EMBL" id="MU006309">
    <property type="protein sequence ID" value="KAF2849932.1"/>
    <property type="molecule type" value="Genomic_DNA"/>
</dbReference>
<feature type="compositionally biased region" description="Acidic residues" evidence="1">
    <location>
        <begin position="335"/>
        <end position="345"/>
    </location>
</feature>
<feature type="compositionally biased region" description="Basic and acidic residues" evidence="1">
    <location>
        <begin position="607"/>
        <end position="619"/>
    </location>
</feature>
<name>A0A6A7B3H4_9PLEO</name>
<feature type="compositionally biased region" description="Acidic residues" evidence="1">
    <location>
        <begin position="151"/>
        <end position="167"/>
    </location>
</feature>
<feature type="compositionally biased region" description="Basic and acidic residues" evidence="1">
    <location>
        <begin position="536"/>
        <end position="556"/>
    </location>
</feature>
<evidence type="ECO:0000313" key="2">
    <source>
        <dbReference type="EMBL" id="KAF2849932.1"/>
    </source>
</evidence>
<organism evidence="2 3">
    <name type="scientific">Plenodomus tracheiphilus IPT5</name>
    <dbReference type="NCBI Taxonomy" id="1408161"/>
    <lineage>
        <taxon>Eukaryota</taxon>
        <taxon>Fungi</taxon>
        <taxon>Dikarya</taxon>
        <taxon>Ascomycota</taxon>
        <taxon>Pezizomycotina</taxon>
        <taxon>Dothideomycetes</taxon>
        <taxon>Pleosporomycetidae</taxon>
        <taxon>Pleosporales</taxon>
        <taxon>Pleosporineae</taxon>
        <taxon>Leptosphaeriaceae</taxon>
        <taxon>Plenodomus</taxon>
    </lineage>
</organism>
<feature type="compositionally biased region" description="Low complexity" evidence="1">
    <location>
        <begin position="635"/>
        <end position="651"/>
    </location>
</feature>
<dbReference type="OrthoDB" id="4207369at2759"/>
<feature type="compositionally biased region" description="Pro residues" evidence="1">
    <location>
        <begin position="812"/>
        <end position="821"/>
    </location>
</feature>
<feature type="region of interest" description="Disordered" evidence="1">
    <location>
        <begin position="533"/>
        <end position="654"/>
    </location>
</feature>
<feature type="region of interest" description="Disordered" evidence="1">
    <location>
        <begin position="333"/>
        <end position="513"/>
    </location>
</feature>
<feature type="compositionally biased region" description="Acidic residues" evidence="1">
    <location>
        <begin position="205"/>
        <end position="217"/>
    </location>
</feature>
<feature type="region of interest" description="Disordered" evidence="1">
    <location>
        <begin position="198"/>
        <end position="225"/>
    </location>
</feature>
<evidence type="ECO:0000256" key="1">
    <source>
        <dbReference type="SAM" id="MobiDB-lite"/>
    </source>
</evidence>
<dbReference type="Proteomes" id="UP000799423">
    <property type="component" value="Unassembled WGS sequence"/>
</dbReference>
<proteinExistence type="predicted"/>
<feature type="compositionally biased region" description="Basic residues" evidence="1">
    <location>
        <begin position="1"/>
        <end position="10"/>
    </location>
</feature>
<feature type="region of interest" description="Disordered" evidence="1">
    <location>
        <begin position="743"/>
        <end position="836"/>
    </location>
</feature>
<feature type="compositionally biased region" description="Polar residues" evidence="1">
    <location>
        <begin position="406"/>
        <end position="417"/>
    </location>
</feature>